<accession>A0A8K0T8F7</accession>
<protein>
    <submittedName>
        <fullName evidence="1">Uncharacterized protein</fullName>
    </submittedName>
</protein>
<dbReference type="Proteomes" id="UP000813444">
    <property type="component" value="Unassembled WGS sequence"/>
</dbReference>
<evidence type="ECO:0000313" key="2">
    <source>
        <dbReference type="Proteomes" id="UP000813444"/>
    </source>
</evidence>
<reference evidence="1" key="1">
    <citation type="journal article" date="2021" name="Nat. Commun.">
        <title>Genetic determinants of endophytism in the Arabidopsis root mycobiome.</title>
        <authorList>
            <person name="Mesny F."/>
            <person name="Miyauchi S."/>
            <person name="Thiergart T."/>
            <person name="Pickel B."/>
            <person name="Atanasova L."/>
            <person name="Karlsson M."/>
            <person name="Huettel B."/>
            <person name="Barry K.W."/>
            <person name="Haridas S."/>
            <person name="Chen C."/>
            <person name="Bauer D."/>
            <person name="Andreopoulos W."/>
            <person name="Pangilinan J."/>
            <person name="LaButti K."/>
            <person name="Riley R."/>
            <person name="Lipzen A."/>
            <person name="Clum A."/>
            <person name="Drula E."/>
            <person name="Henrissat B."/>
            <person name="Kohler A."/>
            <person name="Grigoriev I.V."/>
            <person name="Martin F.M."/>
            <person name="Hacquard S."/>
        </authorList>
    </citation>
    <scope>NUCLEOTIDE SEQUENCE</scope>
    <source>
        <strain evidence="1">MPI-CAGE-CH-0235</strain>
    </source>
</reference>
<name>A0A8K0T8F7_9HYPO</name>
<dbReference type="EMBL" id="JAGPNK010000001">
    <property type="protein sequence ID" value="KAH7329094.1"/>
    <property type="molecule type" value="Genomic_DNA"/>
</dbReference>
<keyword evidence="2" id="KW-1185">Reference proteome</keyword>
<sequence>MSQPAMATPVSRCQESLAKAAEILLTMPSCFSMPVVLSELNLARKKGGTPSTASPIMLISPT</sequence>
<comment type="caution">
    <text evidence="1">The sequence shown here is derived from an EMBL/GenBank/DDBJ whole genome shotgun (WGS) entry which is preliminary data.</text>
</comment>
<evidence type="ECO:0000313" key="1">
    <source>
        <dbReference type="EMBL" id="KAH7329094.1"/>
    </source>
</evidence>
<dbReference type="AlphaFoldDB" id="A0A8K0T8F7"/>
<organism evidence="1 2">
    <name type="scientific">Stachybotrys elegans</name>
    <dbReference type="NCBI Taxonomy" id="80388"/>
    <lineage>
        <taxon>Eukaryota</taxon>
        <taxon>Fungi</taxon>
        <taxon>Dikarya</taxon>
        <taxon>Ascomycota</taxon>
        <taxon>Pezizomycotina</taxon>
        <taxon>Sordariomycetes</taxon>
        <taxon>Hypocreomycetidae</taxon>
        <taxon>Hypocreales</taxon>
        <taxon>Stachybotryaceae</taxon>
        <taxon>Stachybotrys</taxon>
    </lineage>
</organism>
<proteinExistence type="predicted"/>
<gene>
    <name evidence="1" type="ORF">B0I35DRAFT_419292</name>
</gene>